<reference evidence="4" key="2">
    <citation type="submission" date="2020-05" db="EMBL/GenBank/DDBJ databases">
        <authorList>
            <person name="Kim H.-S."/>
            <person name="Proctor R.H."/>
            <person name="Brown D.W."/>
        </authorList>
    </citation>
    <scope>NUCLEOTIDE SEQUENCE</scope>
    <source>
        <strain evidence="4">NRRL 20472</strain>
    </source>
</reference>
<keyword evidence="5" id="KW-1185">Reference proteome</keyword>
<dbReference type="PANTHER" id="PTHR10366">
    <property type="entry name" value="NAD DEPENDENT EPIMERASE/DEHYDRATASE"/>
    <property type="match status" value="1"/>
</dbReference>
<dbReference type="Pfam" id="PF01370">
    <property type="entry name" value="Epimerase"/>
    <property type="match status" value="1"/>
</dbReference>
<evidence type="ECO:0000259" key="3">
    <source>
        <dbReference type="Pfam" id="PF01370"/>
    </source>
</evidence>
<dbReference type="AlphaFoldDB" id="A0A8H4TZ93"/>
<evidence type="ECO:0000256" key="1">
    <source>
        <dbReference type="ARBA" id="ARBA00023002"/>
    </source>
</evidence>
<dbReference type="SUPFAM" id="SSF51735">
    <property type="entry name" value="NAD(P)-binding Rossmann-fold domains"/>
    <property type="match status" value="1"/>
</dbReference>
<gene>
    <name evidence="4" type="ORF">FSARC_5536</name>
</gene>
<dbReference type="PANTHER" id="PTHR10366:SF564">
    <property type="entry name" value="STEROL-4-ALPHA-CARBOXYLATE 3-DEHYDROGENASE, DECARBOXYLATING"/>
    <property type="match status" value="1"/>
</dbReference>
<dbReference type="CDD" id="cd05227">
    <property type="entry name" value="AR_SDR_e"/>
    <property type="match status" value="1"/>
</dbReference>
<protein>
    <recommendedName>
        <fullName evidence="3">NAD-dependent epimerase/dehydratase domain-containing protein</fullName>
    </recommendedName>
</protein>
<sequence length="340" mass="36814">MTRVLVTGGTGFVAGHVIDVLLKRGHSVVTTVRSQEKAQSVRDVFGGVGQQSLDFAIVPDIAAKDAFQGLNVHGLEAAIHVASPFHYNATDPKKDFINPAVLGTTAALEALHQTCPTVRRVVVTSSFAAMQNPKLASAGVEKTYTEADWSPLTLEDAYSNIALAYATSKVCAERAAWDFVAQNKPNFSLTTINPPMIYGPVMYPVKSLDSVNTSNQLLANIISGKHKNGLPPTARPLWVDVRDVALAHVKAIEVDKAAGKRFFVTAGHWSNENMYRVLFDNFPELRDRLPDEADKGGRPIPSLKSFGYDTTQATTILGLEWTPSEKTIIDSAKSLLKSAP</sequence>
<dbReference type="Proteomes" id="UP000622797">
    <property type="component" value="Unassembled WGS sequence"/>
</dbReference>
<dbReference type="InterPro" id="IPR050425">
    <property type="entry name" value="NAD(P)_dehydrat-like"/>
</dbReference>
<organism evidence="4 5">
    <name type="scientific">Fusarium sarcochroum</name>
    <dbReference type="NCBI Taxonomy" id="1208366"/>
    <lineage>
        <taxon>Eukaryota</taxon>
        <taxon>Fungi</taxon>
        <taxon>Dikarya</taxon>
        <taxon>Ascomycota</taxon>
        <taxon>Pezizomycotina</taxon>
        <taxon>Sordariomycetes</taxon>
        <taxon>Hypocreomycetidae</taxon>
        <taxon>Hypocreales</taxon>
        <taxon>Nectriaceae</taxon>
        <taxon>Fusarium</taxon>
        <taxon>Fusarium lateritium species complex</taxon>
    </lineage>
</organism>
<dbReference type="OrthoDB" id="2735536at2759"/>
<dbReference type="InterPro" id="IPR001509">
    <property type="entry name" value="Epimerase_deHydtase"/>
</dbReference>
<dbReference type="FunFam" id="3.40.50.720:FF:000191">
    <property type="entry name" value="Methylglyoxal reductase (NADPH-dependent)"/>
    <property type="match status" value="1"/>
</dbReference>
<comment type="similarity">
    <text evidence="2">Belongs to the NAD(P)-dependent epimerase/dehydratase family. Dihydroflavonol-4-reductase subfamily.</text>
</comment>
<evidence type="ECO:0000313" key="5">
    <source>
        <dbReference type="Proteomes" id="UP000622797"/>
    </source>
</evidence>
<name>A0A8H4TZ93_9HYPO</name>
<proteinExistence type="inferred from homology"/>
<dbReference type="Gene3D" id="3.40.50.720">
    <property type="entry name" value="NAD(P)-binding Rossmann-like Domain"/>
    <property type="match status" value="1"/>
</dbReference>
<dbReference type="EMBL" id="JABEXW010000268">
    <property type="protein sequence ID" value="KAF4966821.1"/>
    <property type="molecule type" value="Genomic_DNA"/>
</dbReference>
<comment type="caution">
    <text evidence="4">The sequence shown here is derived from an EMBL/GenBank/DDBJ whole genome shotgun (WGS) entry which is preliminary data.</text>
</comment>
<dbReference type="InterPro" id="IPR036291">
    <property type="entry name" value="NAD(P)-bd_dom_sf"/>
</dbReference>
<dbReference type="GO" id="GO:0016616">
    <property type="term" value="F:oxidoreductase activity, acting on the CH-OH group of donors, NAD or NADP as acceptor"/>
    <property type="evidence" value="ECO:0007669"/>
    <property type="project" value="TreeGrafter"/>
</dbReference>
<feature type="domain" description="NAD-dependent epimerase/dehydratase" evidence="3">
    <location>
        <begin position="4"/>
        <end position="257"/>
    </location>
</feature>
<keyword evidence="1" id="KW-0560">Oxidoreductase</keyword>
<evidence type="ECO:0000313" key="4">
    <source>
        <dbReference type="EMBL" id="KAF4966821.1"/>
    </source>
</evidence>
<evidence type="ECO:0000256" key="2">
    <source>
        <dbReference type="ARBA" id="ARBA00023445"/>
    </source>
</evidence>
<accession>A0A8H4TZ93</accession>
<reference evidence="4" key="1">
    <citation type="journal article" date="2020" name="BMC Genomics">
        <title>Correction to: Identification and distribution of gene clusters required for synthesis of sphingolipid metabolism inhibitors in diverse species of the filamentous fungus Fusarium.</title>
        <authorList>
            <person name="Kim H.S."/>
            <person name="Lohmar J.M."/>
            <person name="Busman M."/>
            <person name="Brown D.W."/>
            <person name="Naumann T.A."/>
            <person name="Divon H.H."/>
            <person name="Lysoe E."/>
            <person name="Uhlig S."/>
            <person name="Proctor R.H."/>
        </authorList>
    </citation>
    <scope>NUCLEOTIDE SEQUENCE</scope>
    <source>
        <strain evidence="4">NRRL 20472</strain>
    </source>
</reference>